<evidence type="ECO:0000313" key="5">
    <source>
        <dbReference type="Proteomes" id="UP000291338"/>
    </source>
</evidence>
<sequence>MVKKILSICVALSCTQAYAGSQIVSYFEPPTASIPAGSFMAKDHAGEGRYKVNMQPFQMAKYELTVSEFRKFVEDTGYKAPTNCMHEIGPGWFGAGERDGSWDDNFFNLSEYHPVVCIGTKGAEDYAKWLSEKTGKQYRLMSEAQWLYVMRTGGYDDYISENGKKRNQVCEIANLADQHAKAMTGKIYQAPYTSAYTIEDCNDKEILSSTVGLFKADKYGVHDLLGNIQEVVADCYVDGKQRFPQGGGPVTQENCTSRIAKGSSWHWEVPDLDRRGEMADDFIAAIEGFRLVLDTNGKALPAQAGSSEFVAGLAKAQKKAKIIHAQIADYPSQVAKLALKDKGRKVTLTWQHYKDMAGTTYKVIRQDLISNEEQVLAQGVTELKFVDTKPSKHKARYKVTAQIGEREGLASNTVDSNAIFTHALPTRIQAEAFSEGTNVAVRNSSQEPKHDLVFANMRNTSADYQIKVSKAGKYTIQPRVFHSGEKQSFAVMLNDELLKEITTTGENGWQTVKAVPVTFPKGTHTLTIKPIGERTRLSINWLDVKKL</sequence>
<comment type="caution">
    <text evidence="4">The sequence shown here is derived from an EMBL/GenBank/DDBJ whole genome shotgun (WGS) entry which is preliminary data.</text>
</comment>
<feature type="domain" description="CBM6" evidence="2">
    <location>
        <begin position="429"/>
        <end position="545"/>
    </location>
</feature>
<gene>
    <name evidence="4" type="ORF">C1E23_17865</name>
</gene>
<evidence type="ECO:0000259" key="2">
    <source>
        <dbReference type="Pfam" id="PF03422"/>
    </source>
</evidence>
<dbReference type="InterPro" id="IPR016187">
    <property type="entry name" value="CTDL_fold"/>
</dbReference>
<feature type="chain" id="PRO_5020513119" evidence="1">
    <location>
        <begin position="20"/>
        <end position="547"/>
    </location>
</feature>
<dbReference type="InterPro" id="IPR051043">
    <property type="entry name" value="Sulfatase_Mod_Factor_Kinase"/>
</dbReference>
<name>A0A4Q7IJH6_9GAMM</name>
<keyword evidence="1" id="KW-0732">Signal</keyword>
<dbReference type="InterPro" id="IPR008979">
    <property type="entry name" value="Galactose-bd-like_sf"/>
</dbReference>
<dbReference type="Pfam" id="PF03781">
    <property type="entry name" value="FGE-sulfatase"/>
    <property type="match status" value="1"/>
</dbReference>
<dbReference type="InterPro" id="IPR005084">
    <property type="entry name" value="CBM6"/>
</dbReference>
<evidence type="ECO:0000313" key="4">
    <source>
        <dbReference type="EMBL" id="RZQ51702.1"/>
    </source>
</evidence>
<dbReference type="InterPro" id="IPR005532">
    <property type="entry name" value="SUMF_dom"/>
</dbReference>
<dbReference type="RefSeq" id="WP_130256859.1">
    <property type="nucleotide sequence ID" value="NZ_PPSX01000083.1"/>
</dbReference>
<dbReference type="Pfam" id="PF03422">
    <property type="entry name" value="CBM_6"/>
    <property type="match status" value="1"/>
</dbReference>
<dbReference type="GO" id="GO:0120147">
    <property type="term" value="F:formylglycine-generating oxidase activity"/>
    <property type="evidence" value="ECO:0007669"/>
    <property type="project" value="TreeGrafter"/>
</dbReference>
<feature type="domain" description="Sulfatase-modifying factor enzyme-like" evidence="3">
    <location>
        <begin position="33"/>
        <end position="292"/>
    </location>
</feature>
<evidence type="ECO:0000256" key="1">
    <source>
        <dbReference type="SAM" id="SignalP"/>
    </source>
</evidence>
<feature type="signal peptide" evidence="1">
    <location>
        <begin position="1"/>
        <end position="19"/>
    </location>
</feature>
<reference evidence="4 5" key="1">
    <citation type="submission" date="2018-01" db="EMBL/GenBank/DDBJ databases">
        <title>Co-occurrence of chitin degradation, pigmentation and bioactivity in marine Pseudoalteromonas.</title>
        <authorList>
            <person name="Paulsen S."/>
            <person name="Gram L."/>
            <person name="Machado H."/>
        </authorList>
    </citation>
    <scope>NUCLEOTIDE SEQUENCE [LARGE SCALE GENOMIC DNA]</scope>
    <source>
        <strain evidence="4 5">S3898</strain>
    </source>
</reference>
<proteinExistence type="predicted"/>
<organism evidence="4 5">
    <name type="scientific">Pseudoalteromonas phenolica</name>
    <dbReference type="NCBI Taxonomy" id="161398"/>
    <lineage>
        <taxon>Bacteria</taxon>
        <taxon>Pseudomonadati</taxon>
        <taxon>Pseudomonadota</taxon>
        <taxon>Gammaproteobacteria</taxon>
        <taxon>Alteromonadales</taxon>
        <taxon>Pseudoalteromonadaceae</taxon>
        <taxon>Pseudoalteromonas</taxon>
    </lineage>
</organism>
<dbReference type="AlphaFoldDB" id="A0A4Q7IJH6"/>
<dbReference type="InterPro" id="IPR013783">
    <property type="entry name" value="Ig-like_fold"/>
</dbReference>
<dbReference type="InterPro" id="IPR042095">
    <property type="entry name" value="SUMF_sf"/>
</dbReference>
<dbReference type="EMBL" id="PPSX01000083">
    <property type="protein sequence ID" value="RZQ51702.1"/>
    <property type="molecule type" value="Genomic_DNA"/>
</dbReference>
<dbReference type="PANTHER" id="PTHR23150:SF19">
    <property type="entry name" value="FORMYLGLYCINE-GENERATING ENZYME"/>
    <property type="match status" value="1"/>
</dbReference>
<dbReference type="Proteomes" id="UP000291338">
    <property type="component" value="Unassembled WGS sequence"/>
</dbReference>
<dbReference type="Gene3D" id="2.60.40.10">
    <property type="entry name" value="Immunoglobulins"/>
    <property type="match status" value="1"/>
</dbReference>
<evidence type="ECO:0000259" key="3">
    <source>
        <dbReference type="Pfam" id="PF03781"/>
    </source>
</evidence>
<dbReference type="PANTHER" id="PTHR23150">
    <property type="entry name" value="SULFATASE MODIFYING FACTOR 1, 2"/>
    <property type="match status" value="1"/>
</dbReference>
<dbReference type="SUPFAM" id="SSF56436">
    <property type="entry name" value="C-type lectin-like"/>
    <property type="match status" value="1"/>
</dbReference>
<dbReference type="SUPFAM" id="SSF49785">
    <property type="entry name" value="Galactose-binding domain-like"/>
    <property type="match status" value="1"/>
</dbReference>
<dbReference type="GO" id="GO:0030246">
    <property type="term" value="F:carbohydrate binding"/>
    <property type="evidence" value="ECO:0007669"/>
    <property type="project" value="InterPro"/>
</dbReference>
<dbReference type="Gene3D" id="3.90.1580.10">
    <property type="entry name" value="paralog of FGE (formylglycine-generating enzyme)"/>
    <property type="match status" value="1"/>
</dbReference>
<protein>
    <submittedName>
        <fullName evidence="4">Uncharacterized protein</fullName>
    </submittedName>
</protein>
<dbReference type="Gene3D" id="2.60.120.260">
    <property type="entry name" value="Galactose-binding domain-like"/>
    <property type="match status" value="1"/>
</dbReference>
<accession>A0A4Q7IJH6</accession>